<evidence type="ECO:0000313" key="2">
    <source>
        <dbReference type="EMBL" id="CAG7832120.1"/>
    </source>
</evidence>
<feature type="transmembrane region" description="Helical" evidence="1">
    <location>
        <begin position="6"/>
        <end position="34"/>
    </location>
</feature>
<evidence type="ECO:0000256" key="1">
    <source>
        <dbReference type="SAM" id="Phobius"/>
    </source>
</evidence>
<proteinExistence type="predicted"/>
<keyword evidence="3" id="KW-1185">Reference proteome</keyword>
<evidence type="ECO:0000313" key="3">
    <source>
        <dbReference type="Proteomes" id="UP000708208"/>
    </source>
</evidence>
<dbReference type="EMBL" id="CAJVCH010563614">
    <property type="protein sequence ID" value="CAG7832120.1"/>
    <property type="molecule type" value="Genomic_DNA"/>
</dbReference>
<accession>A0A8J2LDR0</accession>
<feature type="non-terminal residue" evidence="2">
    <location>
        <position position="1"/>
    </location>
</feature>
<keyword evidence="1" id="KW-0812">Transmembrane</keyword>
<gene>
    <name evidence="2" type="ORF">AFUS01_LOCUS41825</name>
</gene>
<protein>
    <submittedName>
        <fullName evidence="2">Uncharacterized protein</fullName>
    </submittedName>
</protein>
<comment type="caution">
    <text evidence="2">The sequence shown here is derived from an EMBL/GenBank/DDBJ whole genome shotgun (WGS) entry which is preliminary data.</text>
</comment>
<dbReference type="Proteomes" id="UP000708208">
    <property type="component" value="Unassembled WGS sequence"/>
</dbReference>
<reference evidence="2" key="1">
    <citation type="submission" date="2021-06" db="EMBL/GenBank/DDBJ databases">
        <authorList>
            <person name="Hodson N. C."/>
            <person name="Mongue J. A."/>
            <person name="Jaron S. K."/>
        </authorList>
    </citation>
    <scope>NUCLEOTIDE SEQUENCE</scope>
</reference>
<organism evidence="2 3">
    <name type="scientific">Allacma fusca</name>
    <dbReference type="NCBI Taxonomy" id="39272"/>
    <lineage>
        <taxon>Eukaryota</taxon>
        <taxon>Metazoa</taxon>
        <taxon>Ecdysozoa</taxon>
        <taxon>Arthropoda</taxon>
        <taxon>Hexapoda</taxon>
        <taxon>Collembola</taxon>
        <taxon>Symphypleona</taxon>
        <taxon>Sminthuridae</taxon>
        <taxon>Allacma</taxon>
    </lineage>
</organism>
<dbReference type="OrthoDB" id="6500128at2759"/>
<keyword evidence="1" id="KW-0472">Membrane</keyword>
<dbReference type="AlphaFoldDB" id="A0A8J2LDR0"/>
<sequence length="48" mass="5769">MPTYQVFISFVAILYSTPWFSTVMFPILLVYVFIQRFYVASSRQLKRL</sequence>
<keyword evidence="1" id="KW-1133">Transmembrane helix</keyword>
<name>A0A8J2LDR0_9HEXA</name>